<dbReference type="PATRIC" id="fig|408015.6.peg.2749"/>
<evidence type="ECO:0000313" key="2">
    <source>
        <dbReference type="Proteomes" id="UP000034034"/>
    </source>
</evidence>
<gene>
    <name evidence="1" type="ORF">SXIM_27120</name>
</gene>
<dbReference type="KEGG" id="sxi:SXIM_27120"/>
<dbReference type="EMBL" id="CP009922">
    <property type="protein sequence ID" value="AKG44096.1"/>
    <property type="molecule type" value="Genomic_DNA"/>
</dbReference>
<dbReference type="AlphaFoldDB" id="A0A0F7CP60"/>
<dbReference type="Proteomes" id="UP000034034">
    <property type="component" value="Chromosome"/>
</dbReference>
<dbReference type="RefSeq" id="WP_030732678.1">
    <property type="nucleotide sequence ID" value="NZ_JBHJWI010000004.1"/>
</dbReference>
<evidence type="ECO:0000313" key="1">
    <source>
        <dbReference type="EMBL" id="AKG44096.1"/>
    </source>
</evidence>
<reference evidence="1" key="1">
    <citation type="submission" date="2019-08" db="EMBL/GenBank/DDBJ databases">
        <title>Complete genome sequence of a mangrove-derived Streptomyces xiamenensis.</title>
        <authorList>
            <person name="Xu J."/>
        </authorList>
    </citation>
    <scope>NUCLEOTIDE SEQUENCE</scope>
    <source>
        <strain evidence="1">318</strain>
    </source>
</reference>
<protein>
    <submittedName>
        <fullName evidence="1">Ovarian tumor otubain</fullName>
    </submittedName>
</protein>
<sequence length="94" mass="10434">MCDIARPAGERVTDFEETDVIGHMRKMDMAVLHGAHMFWNRLTPFEAGVRERVTARCQGTDGEVLVRFAPGRDAARPADRCRTAIGHPPESSVV</sequence>
<accession>A0A0F7CP60</accession>
<proteinExistence type="predicted"/>
<organism evidence="1 2">
    <name type="scientific">Streptomyces xiamenensis</name>
    <dbReference type="NCBI Taxonomy" id="408015"/>
    <lineage>
        <taxon>Bacteria</taxon>
        <taxon>Bacillati</taxon>
        <taxon>Actinomycetota</taxon>
        <taxon>Actinomycetes</taxon>
        <taxon>Kitasatosporales</taxon>
        <taxon>Streptomycetaceae</taxon>
        <taxon>Streptomyces</taxon>
    </lineage>
</organism>
<name>A0A0F7CP60_9ACTN</name>
<dbReference type="STRING" id="408015.SXIM_27120"/>
<keyword evidence="2" id="KW-1185">Reference proteome</keyword>
<dbReference type="HOGENOM" id="CLU_2385017_0_0_11"/>